<organism evidence="2 3">
    <name type="scientific">Streptomyces umbrinus</name>
    <dbReference type="NCBI Taxonomy" id="67370"/>
    <lineage>
        <taxon>Bacteria</taxon>
        <taxon>Bacillati</taxon>
        <taxon>Actinomycetota</taxon>
        <taxon>Actinomycetes</taxon>
        <taxon>Kitasatosporales</taxon>
        <taxon>Streptomycetaceae</taxon>
        <taxon>Streptomyces</taxon>
        <taxon>Streptomyces phaeochromogenes group</taxon>
    </lineage>
</organism>
<evidence type="ECO:0000256" key="1">
    <source>
        <dbReference type="SAM" id="MobiDB-lite"/>
    </source>
</evidence>
<evidence type="ECO:0000313" key="2">
    <source>
        <dbReference type="EMBL" id="MDQ1030608.1"/>
    </source>
</evidence>
<feature type="region of interest" description="Disordered" evidence="1">
    <location>
        <begin position="1"/>
        <end position="94"/>
    </location>
</feature>
<proteinExistence type="predicted"/>
<gene>
    <name evidence="2" type="ORF">QF035_008190</name>
</gene>
<dbReference type="Proteomes" id="UP001230328">
    <property type="component" value="Unassembled WGS sequence"/>
</dbReference>
<accession>A0ABU0T4K2</accession>
<evidence type="ECO:0000313" key="3">
    <source>
        <dbReference type="Proteomes" id="UP001230328"/>
    </source>
</evidence>
<reference evidence="2 3" key="1">
    <citation type="submission" date="2023-07" db="EMBL/GenBank/DDBJ databases">
        <title>Comparative genomics of wheat-associated soil bacteria to identify genetic determinants of phenazine resistance.</title>
        <authorList>
            <person name="Mouncey N."/>
        </authorList>
    </citation>
    <scope>NUCLEOTIDE SEQUENCE [LARGE SCALE GENOMIC DNA]</scope>
    <source>
        <strain evidence="2 3">V2I4</strain>
    </source>
</reference>
<keyword evidence="3" id="KW-1185">Reference proteome</keyword>
<sequence>MSTTPQMSQQSQQGQLQGRQGQQQGPSTAPPQQQGQQGQQQGYGQQMPFGQQQQQPFGQQMQQPFGPQGMGQQQIPQHPQHQLPQHLQQQLQQLGQQQPFQQLLHQLGGQQQGQEQGQGQGQPLIVRSAVEAAALTSGVAEHFWDVVTPLPGQPSILYLYIDQGWRPLVNPNQVTHDEVQEAFAFGQQVIGVYDSTSNTIQAVIVNK</sequence>
<comment type="caution">
    <text evidence="2">The sequence shown here is derived from an EMBL/GenBank/DDBJ whole genome shotgun (WGS) entry which is preliminary data.</text>
</comment>
<dbReference type="EMBL" id="JAUSZI010000002">
    <property type="protein sequence ID" value="MDQ1030608.1"/>
    <property type="molecule type" value="Genomic_DNA"/>
</dbReference>
<protein>
    <submittedName>
        <fullName evidence="2">Uncharacterized protein</fullName>
    </submittedName>
</protein>
<name>A0ABU0T4K2_9ACTN</name>